<sequence length="404" mass="42547">MEYLSATARLEWRNHWRVVVGSGIGMACGYSAFPFVASLFVQPLEQAFGWTRGQQALSHNANLVAALLAPFIGALVDARGVRRVLLPAIGIVGLFYAALANLTPSLIHYYAAMSCLVLTGMATTGLSYTRAVTSWFRQSRGLALAVSRLGLAVAGALLPMAIYGAIHRWGYAGGFYTLAGVILLLGWPVSWALVSDRRGTAEERQQVAAAGWRLWPSLLRNRRVLLMCLAAGLTYGPAIGLLTQMQPLLVSKGVAPATAAGLLSLLAVSTFLGTLITGAIVDRIWAPILGFLFTMGPVAGCAALMALSTPGTGVAAVAVVLIGLAQGAEIDLIGYMIARYFGMQAFSAIYGLTVLATGVCSAAGAMVIGQLYDRFGSYNPALGLAAGCFLIASFTYLLLGRYPR</sequence>
<feature type="transmembrane region" description="Helical" evidence="4">
    <location>
        <begin position="224"/>
        <end position="245"/>
    </location>
</feature>
<dbReference type="InterPro" id="IPR036259">
    <property type="entry name" value="MFS_trans_sf"/>
</dbReference>
<dbReference type="EMBL" id="CP022111">
    <property type="protein sequence ID" value="ASG22219.1"/>
    <property type="molecule type" value="Genomic_DNA"/>
</dbReference>
<proteinExistence type="predicted"/>
<feature type="transmembrane region" description="Helical" evidence="4">
    <location>
        <begin position="257"/>
        <end position="281"/>
    </location>
</feature>
<dbReference type="PANTHER" id="PTHR11360:SF284">
    <property type="entry name" value="EG:103B4.3 PROTEIN-RELATED"/>
    <property type="match status" value="1"/>
</dbReference>
<feature type="transmembrane region" description="Helical" evidence="4">
    <location>
        <begin position="141"/>
        <end position="163"/>
    </location>
</feature>
<feature type="transmembrane region" description="Helical" evidence="4">
    <location>
        <begin position="18"/>
        <end position="41"/>
    </location>
</feature>
<evidence type="ECO:0000313" key="6">
    <source>
        <dbReference type="EMBL" id="ASG22219.1"/>
    </source>
</evidence>
<reference evidence="6 7" key="1">
    <citation type="submission" date="2017-06" db="EMBL/GenBank/DDBJ databases">
        <title>Complete genome sequence of Nitrospirillum amazonense strain CBAmC, an endophytic nitrogen-fixing and plant growth-promoting bacterium, isolated from sugarcane.</title>
        <authorList>
            <person name="Schwab S."/>
            <person name="dos Santos Teixeira K.R."/>
            <person name="Simoes Araujo J.L."/>
            <person name="Soares Vidal M."/>
            <person name="Borges de Freitas H.R."/>
            <person name="Rivello Crivelaro A.L."/>
            <person name="Bueno de Camargo Nunes A."/>
            <person name="dos Santos C.M."/>
            <person name="Palmeira da Silva Rosa D."/>
            <person name="da Silva Padilha D."/>
            <person name="da Silva E."/>
            <person name="Araujo Terra L."/>
            <person name="Soares Mendes V."/>
            <person name="Farinelli L."/>
            <person name="Magalhaes Cruz L."/>
            <person name="Baldani J.I."/>
        </authorList>
    </citation>
    <scope>NUCLEOTIDE SEQUENCE [LARGE SCALE GENOMIC DNA]</scope>
    <source>
        <strain evidence="6 7">CBAmC</strain>
    </source>
</reference>
<evidence type="ECO:0000256" key="1">
    <source>
        <dbReference type="ARBA" id="ARBA00022692"/>
    </source>
</evidence>
<feature type="transmembrane region" description="Helical" evidence="4">
    <location>
        <begin position="61"/>
        <end position="78"/>
    </location>
</feature>
<dbReference type="GO" id="GO:0022857">
    <property type="term" value="F:transmembrane transporter activity"/>
    <property type="evidence" value="ECO:0007669"/>
    <property type="project" value="InterPro"/>
</dbReference>
<feature type="transmembrane region" description="Helical" evidence="4">
    <location>
        <begin position="109"/>
        <end position="129"/>
    </location>
</feature>
<evidence type="ECO:0000256" key="4">
    <source>
        <dbReference type="SAM" id="Phobius"/>
    </source>
</evidence>
<evidence type="ECO:0000256" key="2">
    <source>
        <dbReference type="ARBA" id="ARBA00022989"/>
    </source>
</evidence>
<keyword evidence="3 4" id="KW-0472">Membrane</keyword>
<keyword evidence="1 4" id="KW-0812">Transmembrane</keyword>
<feature type="transmembrane region" description="Helical" evidence="4">
    <location>
        <begin position="378"/>
        <end position="399"/>
    </location>
</feature>
<dbReference type="PROSITE" id="PS50850">
    <property type="entry name" value="MFS"/>
    <property type="match status" value="1"/>
</dbReference>
<dbReference type="SUPFAM" id="SSF103473">
    <property type="entry name" value="MFS general substrate transporter"/>
    <property type="match status" value="1"/>
</dbReference>
<keyword evidence="2 4" id="KW-1133">Transmembrane helix</keyword>
<dbReference type="Pfam" id="PF07690">
    <property type="entry name" value="MFS_1"/>
    <property type="match status" value="1"/>
</dbReference>
<feature type="transmembrane region" description="Helical" evidence="4">
    <location>
        <begin position="85"/>
        <end position="103"/>
    </location>
</feature>
<dbReference type="RefSeq" id="WP_088872830.1">
    <property type="nucleotide sequence ID" value="NZ_CP022111.1"/>
</dbReference>
<accession>A0A248JUE0</accession>
<dbReference type="KEGG" id="nao:Y958_14745"/>
<feature type="transmembrane region" description="Helical" evidence="4">
    <location>
        <begin position="313"/>
        <end position="337"/>
    </location>
</feature>
<dbReference type="Proteomes" id="UP000197153">
    <property type="component" value="Chromosome 2"/>
</dbReference>
<evidence type="ECO:0000313" key="7">
    <source>
        <dbReference type="Proteomes" id="UP000197153"/>
    </source>
</evidence>
<dbReference type="Gene3D" id="1.20.1250.20">
    <property type="entry name" value="MFS general substrate transporter like domains"/>
    <property type="match status" value="1"/>
</dbReference>
<feature type="transmembrane region" description="Helical" evidence="4">
    <location>
        <begin position="288"/>
        <end position="307"/>
    </location>
</feature>
<dbReference type="PANTHER" id="PTHR11360">
    <property type="entry name" value="MONOCARBOXYLATE TRANSPORTER"/>
    <property type="match status" value="1"/>
</dbReference>
<dbReference type="InterPro" id="IPR011701">
    <property type="entry name" value="MFS"/>
</dbReference>
<dbReference type="InterPro" id="IPR020846">
    <property type="entry name" value="MFS_dom"/>
</dbReference>
<protein>
    <submittedName>
        <fullName evidence="6">MFS transporter</fullName>
    </submittedName>
</protein>
<name>A0A248JUE0_9PROT</name>
<evidence type="ECO:0000256" key="3">
    <source>
        <dbReference type="ARBA" id="ARBA00023136"/>
    </source>
</evidence>
<evidence type="ECO:0000259" key="5">
    <source>
        <dbReference type="PROSITE" id="PS50850"/>
    </source>
</evidence>
<feature type="transmembrane region" description="Helical" evidence="4">
    <location>
        <begin position="349"/>
        <end position="372"/>
    </location>
</feature>
<keyword evidence="7" id="KW-1185">Reference proteome</keyword>
<dbReference type="AlphaFoldDB" id="A0A248JUE0"/>
<organism evidence="6 7">
    <name type="scientific">Nitrospirillum viridazoti CBAmc</name>
    <dbReference type="NCBI Taxonomy" id="1441467"/>
    <lineage>
        <taxon>Bacteria</taxon>
        <taxon>Pseudomonadati</taxon>
        <taxon>Pseudomonadota</taxon>
        <taxon>Alphaproteobacteria</taxon>
        <taxon>Rhodospirillales</taxon>
        <taxon>Azospirillaceae</taxon>
        <taxon>Nitrospirillum</taxon>
        <taxon>Nitrospirillum viridazoti</taxon>
    </lineage>
</organism>
<gene>
    <name evidence="6" type="ORF">Y958_14745</name>
</gene>
<dbReference type="InterPro" id="IPR050327">
    <property type="entry name" value="Proton-linked_MCT"/>
</dbReference>
<feature type="domain" description="Major facilitator superfamily (MFS) profile" evidence="5">
    <location>
        <begin position="224"/>
        <end position="404"/>
    </location>
</feature>
<feature type="transmembrane region" description="Helical" evidence="4">
    <location>
        <begin position="175"/>
        <end position="194"/>
    </location>
</feature>